<feature type="transmembrane region" description="Helical" evidence="5">
    <location>
        <begin position="168"/>
        <end position="191"/>
    </location>
</feature>
<dbReference type="Proteomes" id="UP000244893">
    <property type="component" value="Unassembled WGS sequence"/>
</dbReference>
<feature type="transmembrane region" description="Helical" evidence="5">
    <location>
        <begin position="140"/>
        <end position="156"/>
    </location>
</feature>
<keyword evidence="1" id="KW-0808">Transferase</keyword>
<dbReference type="EMBL" id="QEOP01000001">
    <property type="protein sequence ID" value="PVZ95831.1"/>
    <property type="molecule type" value="Genomic_DNA"/>
</dbReference>
<dbReference type="GO" id="GO:0000160">
    <property type="term" value="P:phosphorelay signal transduction system"/>
    <property type="evidence" value="ECO:0007669"/>
    <property type="project" value="UniProtKB-KW"/>
</dbReference>
<feature type="transmembrane region" description="Helical" evidence="5">
    <location>
        <begin position="89"/>
        <end position="109"/>
    </location>
</feature>
<keyword evidence="5" id="KW-0812">Transmembrane</keyword>
<dbReference type="GO" id="GO:0005524">
    <property type="term" value="F:ATP binding"/>
    <property type="evidence" value="ECO:0007669"/>
    <property type="project" value="UniProtKB-KW"/>
</dbReference>
<feature type="region of interest" description="Disordered" evidence="4">
    <location>
        <begin position="1"/>
        <end position="20"/>
    </location>
</feature>
<evidence type="ECO:0000256" key="3">
    <source>
        <dbReference type="ARBA" id="ARBA00023012"/>
    </source>
</evidence>
<gene>
    <name evidence="7" type="ORF">DDQ50_05035</name>
</gene>
<keyword evidence="7" id="KW-0067">ATP-binding</keyword>
<proteinExistence type="predicted"/>
<dbReference type="PANTHER" id="PTHR24421:SF61">
    <property type="entry name" value="OXYGEN SENSOR HISTIDINE KINASE NREB"/>
    <property type="match status" value="1"/>
</dbReference>
<evidence type="ECO:0000313" key="8">
    <source>
        <dbReference type="Proteomes" id="UP000244893"/>
    </source>
</evidence>
<reference evidence="7 8" key="1">
    <citation type="submission" date="2018-05" db="EMBL/GenBank/DDBJ databases">
        <title>Amnibacterium sp. M8JJ-5, whole genome shotgun sequence.</title>
        <authorList>
            <person name="Tuo L."/>
        </authorList>
    </citation>
    <scope>NUCLEOTIDE SEQUENCE [LARGE SCALE GENOMIC DNA]</scope>
    <source>
        <strain evidence="7 8">M8JJ-5</strain>
    </source>
</reference>
<dbReference type="SUPFAM" id="SSF55874">
    <property type="entry name" value="ATPase domain of HSP90 chaperone/DNA topoisomerase II/histidine kinase"/>
    <property type="match status" value="1"/>
</dbReference>
<comment type="caution">
    <text evidence="7">The sequence shown here is derived from an EMBL/GenBank/DDBJ whole genome shotgun (WGS) entry which is preliminary data.</text>
</comment>
<dbReference type="Gene3D" id="3.30.565.10">
    <property type="entry name" value="Histidine kinase-like ATPase, C-terminal domain"/>
    <property type="match status" value="1"/>
</dbReference>
<evidence type="ECO:0000256" key="1">
    <source>
        <dbReference type="ARBA" id="ARBA00022679"/>
    </source>
</evidence>
<sequence>MPSMSAEAPTQNVPGLRRPANPITSSQVEVLASTAGSVLGIVFAIQTLPALISQFPYMMSAAGLSIVVAIFGSLALASLAAIFRQWTKPIFGLVAGVYLAALIAWPFVVETIDLDDYAWIFYLCNVATGCAIVSAGERWGWALAYTVVTPALLGWLRTMPSGGGVSDVVASLDGLYCFLIGLVMLVVIVSLRHAAQAVDQAQALALESYSTAVRNHATESERVRVDALVHDNVLITLLSAARARSAETKALAARMARSAITHLSDAQTTFPAALADVGIEELAGRLRIAVAEQPRAFDVHIRVVGSTEVPAEVADALVEAAMQAMVNSVNHADGGQGTPVTRSLHVHASAAKQRIAIRVVDDGVGFDPARVPIERLGVRTSIIERVANVGGKAAITSAPGRGTAVTLEWPTPEGSDVVAFDEPSAVLSMVENGPDWS</sequence>
<organism evidence="7 8">
    <name type="scientific">Amnibacterium flavum</name>
    <dbReference type="NCBI Taxonomy" id="2173173"/>
    <lineage>
        <taxon>Bacteria</taxon>
        <taxon>Bacillati</taxon>
        <taxon>Actinomycetota</taxon>
        <taxon>Actinomycetes</taxon>
        <taxon>Micrococcales</taxon>
        <taxon>Microbacteriaceae</taxon>
        <taxon>Amnibacterium</taxon>
    </lineage>
</organism>
<keyword evidence="8" id="KW-1185">Reference proteome</keyword>
<name>A0A2V1HU44_9MICO</name>
<keyword evidence="5" id="KW-0472">Membrane</keyword>
<keyword evidence="7" id="KW-0547">Nucleotide-binding</keyword>
<evidence type="ECO:0000256" key="4">
    <source>
        <dbReference type="SAM" id="MobiDB-lite"/>
    </source>
</evidence>
<feature type="domain" description="Histidine kinase/HSP90-like ATPase" evidence="6">
    <location>
        <begin position="314"/>
        <end position="412"/>
    </location>
</feature>
<protein>
    <submittedName>
        <fullName evidence="7">ATP-binding protein</fullName>
    </submittedName>
</protein>
<dbReference type="Pfam" id="PF02518">
    <property type="entry name" value="HATPase_c"/>
    <property type="match status" value="1"/>
</dbReference>
<feature type="transmembrane region" description="Helical" evidence="5">
    <location>
        <begin position="116"/>
        <end position="134"/>
    </location>
</feature>
<keyword evidence="5" id="KW-1133">Transmembrane helix</keyword>
<dbReference type="OrthoDB" id="144293at2"/>
<dbReference type="InterPro" id="IPR036890">
    <property type="entry name" value="HATPase_C_sf"/>
</dbReference>
<keyword evidence="3" id="KW-0902">Two-component regulatory system</keyword>
<dbReference type="InterPro" id="IPR003594">
    <property type="entry name" value="HATPase_dom"/>
</dbReference>
<dbReference type="GO" id="GO:0016301">
    <property type="term" value="F:kinase activity"/>
    <property type="evidence" value="ECO:0007669"/>
    <property type="project" value="UniProtKB-KW"/>
</dbReference>
<accession>A0A2V1HU44</accession>
<evidence type="ECO:0000256" key="5">
    <source>
        <dbReference type="SAM" id="Phobius"/>
    </source>
</evidence>
<dbReference type="PANTHER" id="PTHR24421">
    <property type="entry name" value="NITRATE/NITRITE SENSOR PROTEIN NARX-RELATED"/>
    <property type="match status" value="1"/>
</dbReference>
<feature type="transmembrane region" description="Helical" evidence="5">
    <location>
        <begin position="64"/>
        <end position="83"/>
    </location>
</feature>
<keyword evidence="2" id="KW-0418">Kinase</keyword>
<evidence type="ECO:0000256" key="2">
    <source>
        <dbReference type="ARBA" id="ARBA00022777"/>
    </source>
</evidence>
<evidence type="ECO:0000313" key="7">
    <source>
        <dbReference type="EMBL" id="PVZ95831.1"/>
    </source>
</evidence>
<dbReference type="AlphaFoldDB" id="A0A2V1HU44"/>
<dbReference type="InterPro" id="IPR050482">
    <property type="entry name" value="Sensor_HK_TwoCompSys"/>
</dbReference>
<evidence type="ECO:0000259" key="6">
    <source>
        <dbReference type="Pfam" id="PF02518"/>
    </source>
</evidence>